<gene>
    <name evidence="2" type="ORF">OCBIM_22004789mg</name>
</gene>
<reference evidence="2" key="1">
    <citation type="submission" date="2015-07" db="EMBL/GenBank/DDBJ databases">
        <title>MeaNS - Measles Nucleotide Surveillance Program.</title>
        <authorList>
            <person name="Tran T."/>
            <person name="Druce J."/>
        </authorList>
    </citation>
    <scope>NUCLEOTIDE SEQUENCE</scope>
    <source>
        <strain evidence="2">UCB-OBI-ISO-001</strain>
        <tissue evidence="2">Gonad</tissue>
    </source>
</reference>
<evidence type="ECO:0000256" key="1">
    <source>
        <dbReference type="SAM" id="Phobius"/>
    </source>
</evidence>
<sequence length="77" mass="8691">MCDIVSEERFSWQLVSPSIMLLCLSIELICLLNIVSPLLVWQGHFIQSLTPNIYLHTALAVMILLLSVFHASCLFDS</sequence>
<dbReference type="EMBL" id="KQ425437">
    <property type="protein sequence ID" value="KOF69479.1"/>
    <property type="molecule type" value="Genomic_DNA"/>
</dbReference>
<keyword evidence="1" id="KW-0812">Transmembrane</keyword>
<dbReference type="AlphaFoldDB" id="A0A0L8FY02"/>
<protein>
    <submittedName>
        <fullName evidence="2">Uncharacterized protein</fullName>
    </submittedName>
</protein>
<proteinExistence type="predicted"/>
<keyword evidence="1" id="KW-1133">Transmembrane helix</keyword>
<organism evidence="2">
    <name type="scientific">Octopus bimaculoides</name>
    <name type="common">California two-spotted octopus</name>
    <dbReference type="NCBI Taxonomy" id="37653"/>
    <lineage>
        <taxon>Eukaryota</taxon>
        <taxon>Metazoa</taxon>
        <taxon>Spiralia</taxon>
        <taxon>Lophotrochozoa</taxon>
        <taxon>Mollusca</taxon>
        <taxon>Cephalopoda</taxon>
        <taxon>Coleoidea</taxon>
        <taxon>Octopodiformes</taxon>
        <taxon>Octopoda</taxon>
        <taxon>Incirrata</taxon>
        <taxon>Octopodidae</taxon>
        <taxon>Octopus</taxon>
    </lineage>
</organism>
<accession>A0A0L8FY02</accession>
<feature type="transmembrane region" description="Helical" evidence="1">
    <location>
        <begin position="19"/>
        <end position="41"/>
    </location>
</feature>
<evidence type="ECO:0000313" key="2">
    <source>
        <dbReference type="EMBL" id="KOF69479.1"/>
    </source>
</evidence>
<name>A0A0L8FY02_OCTBM</name>
<feature type="transmembrane region" description="Helical" evidence="1">
    <location>
        <begin position="53"/>
        <end position="75"/>
    </location>
</feature>
<keyword evidence="1" id="KW-0472">Membrane</keyword>